<evidence type="ECO:0000313" key="3">
    <source>
        <dbReference type="Proteomes" id="UP000199152"/>
    </source>
</evidence>
<sequence>MSGRACPQAVYTSARRTLEGPGFGVFALSPDWPAELGRTRTALGALVGFAAEAGEAFGVVQRDAGRVLFRKVAVRADGFGRDGNYLVHLLWDDSDRLGVRDLLGLRRAGRFLDALPDGASPTRDLPPLRVPFAPRTPPALTTDEIEALTPGLALLLAALAAGEGAVALPRRTAAGRAPADVVFDVLPRALTAAVTLRCGAPGDAGDRAAVTVQLDDVPVARAAAGGRRLAAEAIDTERARTLLEAASKGELPPDECADLHRLDRWLFAGTWAEQDAAELTAEQVACVLESDAAPRWLDRGGNARAALDAVATSRPLGAALRAAVERHPGAAARVRAEVLRALLDEVFDGAAGPEEQAVELAGLTQGDLCAALADAAAAGRRIAHLDPAAGLLVEQALSLGFPLPLLSLTGDHWELALLAGRRPVVGDALAEQWRASWTAWDEQHRALLGHLLVADVGWLDRLADAVPPSGLPAVLRWASLRLDVPGVERLAAAVATGATAGNGWALREVVFGAELPPAEVAGILDRHLALLLADDGWPRAVAEALARGPADGTPARRGRRSRRG</sequence>
<dbReference type="OrthoDB" id="4499367at2"/>
<feature type="domain" description="GTPase-associated protein 1 N-terminal" evidence="1">
    <location>
        <begin position="7"/>
        <end position="127"/>
    </location>
</feature>
<dbReference type="Proteomes" id="UP000199152">
    <property type="component" value="Unassembled WGS sequence"/>
</dbReference>
<proteinExistence type="predicted"/>
<gene>
    <name evidence="2" type="ORF">SAMN04488085_11093</name>
</gene>
<dbReference type="AlphaFoldDB" id="A0A1I4HAW5"/>
<evidence type="ECO:0000313" key="2">
    <source>
        <dbReference type="EMBL" id="SFL38747.1"/>
    </source>
</evidence>
<organism evidence="2 3">
    <name type="scientific">Geodermatophilus ruber</name>
    <dbReference type="NCBI Taxonomy" id="504800"/>
    <lineage>
        <taxon>Bacteria</taxon>
        <taxon>Bacillati</taxon>
        <taxon>Actinomycetota</taxon>
        <taxon>Actinomycetes</taxon>
        <taxon>Geodermatophilales</taxon>
        <taxon>Geodermatophilaceae</taxon>
        <taxon>Geodermatophilus</taxon>
    </lineage>
</organism>
<dbReference type="InParanoid" id="A0A1I4HAW5"/>
<evidence type="ECO:0000259" key="1">
    <source>
        <dbReference type="Pfam" id="PF20013"/>
    </source>
</evidence>
<dbReference type="STRING" id="504800.SAMN04488085_11093"/>
<dbReference type="EMBL" id="FOSW01000010">
    <property type="protein sequence ID" value="SFL38747.1"/>
    <property type="molecule type" value="Genomic_DNA"/>
</dbReference>
<protein>
    <recommendedName>
        <fullName evidence="1">GTPase-associated protein 1 N-terminal domain-containing protein</fullName>
    </recommendedName>
</protein>
<dbReference type="InterPro" id="IPR045402">
    <property type="entry name" value="GAP1-N2"/>
</dbReference>
<dbReference type="Pfam" id="PF20013">
    <property type="entry name" value="GAP1-N2"/>
    <property type="match status" value="1"/>
</dbReference>
<keyword evidence="3" id="KW-1185">Reference proteome</keyword>
<dbReference type="RefSeq" id="WP_143087200.1">
    <property type="nucleotide sequence ID" value="NZ_FOSW01000010.1"/>
</dbReference>
<reference evidence="2 3" key="1">
    <citation type="submission" date="2016-10" db="EMBL/GenBank/DDBJ databases">
        <authorList>
            <person name="de Groot N.N."/>
        </authorList>
    </citation>
    <scope>NUCLEOTIDE SEQUENCE [LARGE SCALE GENOMIC DNA]</scope>
    <source>
        <strain evidence="2 3">DSM 45317</strain>
    </source>
</reference>
<name>A0A1I4HAW5_9ACTN</name>
<accession>A0A1I4HAW5</accession>